<proteinExistence type="predicted"/>
<protein>
    <submittedName>
        <fullName evidence="1">Uncharacterized protein</fullName>
    </submittedName>
</protein>
<gene>
    <name evidence="1" type="ORF">RJ639_021689</name>
</gene>
<dbReference type="PANTHER" id="PTHR34360">
    <property type="entry name" value="OS08G0519400 PROTEIN"/>
    <property type="match status" value="1"/>
</dbReference>
<dbReference type="EMBL" id="JAVXUP010003006">
    <property type="protein sequence ID" value="KAK3000436.1"/>
    <property type="molecule type" value="Genomic_DNA"/>
</dbReference>
<evidence type="ECO:0000313" key="2">
    <source>
        <dbReference type="Proteomes" id="UP001188597"/>
    </source>
</evidence>
<reference evidence="1" key="1">
    <citation type="submission" date="2022-12" db="EMBL/GenBank/DDBJ databases">
        <title>Draft genome assemblies for two species of Escallonia (Escalloniales).</title>
        <authorList>
            <person name="Chanderbali A."/>
            <person name="Dervinis C."/>
            <person name="Anghel I."/>
            <person name="Soltis D."/>
            <person name="Soltis P."/>
            <person name="Zapata F."/>
        </authorList>
    </citation>
    <scope>NUCLEOTIDE SEQUENCE</scope>
    <source>
        <strain evidence="1">UCBG64.0493</strain>
        <tissue evidence="1">Leaf</tissue>
    </source>
</reference>
<dbReference type="Proteomes" id="UP001188597">
    <property type="component" value="Unassembled WGS sequence"/>
</dbReference>
<name>A0AA89AFR4_9ASTE</name>
<dbReference type="AlphaFoldDB" id="A0AA89AFR4"/>
<sequence length="180" mass="20715">MGVFRSDFSGRRLGKITLNFIHETKAHDTEARLEVVTSQIEKMADIVAEQWIQIQQLEQALQITEMQILKVKRQGGSTRCTFVKFIKNLLSNHLETSRLMVDPYLSDKGFPLSSYLPRTLHQLAKTFSAAQHYHHELQGYIKQEMERNEFTVDFANREVASALVLFPILSAWMCLVSQVS</sequence>
<dbReference type="PANTHER" id="PTHR34360:SF2">
    <property type="entry name" value="MYOSIN HEAVY CHAIN-LIKE PROTEIN"/>
    <property type="match status" value="1"/>
</dbReference>
<comment type="caution">
    <text evidence="1">The sequence shown here is derived from an EMBL/GenBank/DDBJ whole genome shotgun (WGS) entry which is preliminary data.</text>
</comment>
<keyword evidence="2" id="KW-1185">Reference proteome</keyword>
<accession>A0AA89AFR4</accession>
<evidence type="ECO:0000313" key="1">
    <source>
        <dbReference type="EMBL" id="KAK3000436.1"/>
    </source>
</evidence>
<organism evidence="1 2">
    <name type="scientific">Escallonia herrerae</name>
    <dbReference type="NCBI Taxonomy" id="1293975"/>
    <lineage>
        <taxon>Eukaryota</taxon>
        <taxon>Viridiplantae</taxon>
        <taxon>Streptophyta</taxon>
        <taxon>Embryophyta</taxon>
        <taxon>Tracheophyta</taxon>
        <taxon>Spermatophyta</taxon>
        <taxon>Magnoliopsida</taxon>
        <taxon>eudicotyledons</taxon>
        <taxon>Gunneridae</taxon>
        <taxon>Pentapetalae</taxon>
        <taxon>asterids</taxon>
        <taxon>campanulids</taxon>
        <taxon>Escalloniales</taxon>
        <taxon>Escalloniaceae</taxon>
        <taxon>Escallonia</taxon>
    </lineage>
</organism>